<evidence type="ECO:0000313" key="2">
    <source>
        <dbReference type="EMBL" id="VDM46694.1"/>
    </source>
</evidence>
<gene>
    <name evidence="2" type="ORF">TCNE_LOCUS15373</name>
</gene>
<dbReference type="GO" id="GO:0035091">
    <property type="term" value="F:phosphatidylinositol binding"/>
    <property type="evidence" value="ECO:0007669"/>
    <property type="project" value="InterPro"/>
</dbReference>
<dbReference type="Proteomes" id="UP000050794">
    <property type="component" value="Unassembled WGS sequence"/>
</dbReference>
<keyword evidence="3" id="KW-1185">Reference proteome</keyword>
<sequence>MSVLVCESSPSYNEFTRLLLCPVPEWSFQARVANVAQGGSVITQHTQYQLVVTAVPRNSIDMDVRCFSLWTRFRDLSHLWSQLSKIHQQLYLHGTFPTFAPAKFFGNSEPSVIAERIEATGRFLNFVLASEVLRKTRVLHQFFAAAEEVSSQIDSTPPLSSTNVASSSAAHILEYVLFRCSCYRGHN</sequence>
<organism evidence="3 4">
    <name type="scientific">Toxocara canis</name>
    <name type="common">Canine roundworm</name>
    <dbReference type="NCBI Taxonomy" id="6265"/>
    <lineage>
        <taxon>Eukaryota</taxon>
        <taxon>Metazoa</taxon>
        <taxon>Ecdysozoa</taxon>
        <taxon>Nematoda</taxon>
        <taxon>Chromadorea</taxon>
        <taxon>Rhabditida</taxon>
        <taxon>Spirurina</taxon>
        <taxon>Ascaridomorpha</taxon>
        <taxon>Ascaridoidea</taxon>
        <taxon>Toxocaridae</taxon>
        <taxon>Toxocara</taxon>
    </lineage>
</organism>
<reference evidence="2 3" key="2">
    <citation type="submission" date="2018-11" db="EMBL/GenBank/DDBJ databases">
        <authorList>
            <consortium name="Pathogen Informatics"/>
        </authorList>
    </citation>
    <scope>NUCLEOTIDE SEQUENCE [LARGE SCALE GENOMIC DNA]</scope>
</reference>
<evidence type="ECO:0000313" key="4">
    <source>
        <dbReference type="WBParaSite" id="TCNE_0001537401-mRNA-1"/>
    </source>
</evidence>
<dbReference type="AlphaFoldDB" id="A0A183V3Q3"/>
<dbReference type="InterPro" id="IPR051866">
    <property type="entry name" value="Intracell_Sig-Traffick_Protein"/>
</dbReference>
<feature type="domain" description="PX" evidence="1">
    <location>
        <begin position="65"/>
        <end position="144"/>
    </location>
</feature>
<dbReference type="PANTHER" id="PTHR15508">
    <property type="entry name" value="RIBOSOMAL PROTEIN S6 KINASE"/>
    <property type="match status" value="1"/>
</dbReference>
<dbReference type="Pfam" id="PF00787">
    <property type="entry name" value="PX"/>
    <property type="match status" value="1"/>
</dbReference>
<dbReference type="EMBL" id="UYWY01022815">
    <property type="protein sequence ID" value="VDM46694.1"/>
    <property type="molecule type" value="Genomic_DNA"/>
</dbReference>
<evidence type="ECO:0000313" key="3">
    <source>
        <dbReference type="Proteomes" id="UP000050794"/>
    </source>
</evidence>
<dbReference type="Gene3D" id="3.30.1520.10">
    <property type="entry name" value="Phox-like domain"/>
    <property type="match status" value="1"/>
</dbReference>
<protein>
    <submittedName>
        <fullName evidence="4">PX domain-containing protein</fullName>
    </submittedName>
</protein>
<accession>A0A183V3Q3</accession>
<dbReference type="InterPro" id="IPR001683">
    <property type="entry name" value="PX_dom"/>
</dbReference>
<evidence type="ECO:0000259" key="1">
    <source>
        <dbReference type="Pfam" id="PF00787"/>
    </source>
</evidence>
<dbReference type="InterPro" id="IPR036871">
    <property type="entry name" value="PX_dom_sf"/>
</dbReference>
<dbReference type="SUPFAM" id="SSF64268">
    <property type="entry name" value="PX domain"/>
    <property type="match status" value="1"/>
</dbReference>
<proteinExistence type="predicted"/>
<dbReference type="PANTHER" id="PTHR15508:SF8">
    <property type="entry name" value="LD24550P"/>
    <property type="match status" value="1"/>
</dbReference>
<reference evidence="4" key="1">
    <citation type="submission" date="2016-06" db="UniProtKB">
        <authorList>
            <consortium name="WormBaseParasite"/>
        </authorList>
    </citation>
    <scope>IDENTIFICATION</scope>
</reference>
<dbReference type="WBParaSite" id="TCNE_0001537401-mRNA-1">
    <property type="protein sequence ID" value="TCNE_0001537401-mRNA-1"/>
    <property type="gene ID" value="TCNE_0001537401"/>
</dbReference>
<name>A0A183V3Q3_TOXCA</name>